<accession>A0A366LNS8</accession>
<evidence type="ECO:0000259" key="1">
    <source>
        <dbReference type="Pfam" id="PF00144"/>
    </source>
</evidence>
<dbReference type="Proteomes" id="UP000253303">
    <property type="component" value="Unassembled WGS sequence"/>
</dbReference>
<dbReference type="InterPro" id="IPR012338">
    <property type="entry name" value="Beta-lactam/transpept-like"/>
</dbReference>
<sequence>MTRVESEDLRARLAEHAGGQGLTGAVLAVQHGDEIAEAAYGVLDKEFGYPATTDSIFQIGSITKVWTATLIMQLADEGLVDLDTPVAYYLPGFRVTDEAASAAVTVRQLLTHVGGFDGDIFDDHGDGDDAVQRYVDALAGPARQLFPPGTLWSYCNSGYVVLGRIVSVLTGLTWEAAIRERIAAPLGMTYLATSPAEAIRYRVAMGHIEGPGGELVKAPIWGMPRSNAPAGATLTMAARDLLAFAKMHQRLGLAPDGTRVLSERSALAMREPQAEVPGDGPLADHWGLGWELFRTEGGLIIGHDGGTVGQSALLRMVPERDVALVLLTNGGGVHKLHELATGLLDELAGTALPPFPTPPATPPRVDPAYFTGHYESGTIAADVVRDGGTLAVGLRPIGPAASLPEDDKPELTPVVPLNERALISVGRPRGFHEVYTFIGDGERAEFLHMGRAVPRAEDAENA</sequence>
<evidence type="ECO:0000313" key="3">
    <source>
        <dbReference type="Proteomes" id="UP000253303"/>
    </source>
</evidence>
<dbReference type="InterPro" id="IPR050491">
    <property type="entry name" value="AmpC-like"/>
</dbReference>
<dbReference type="SUPFAM" id="SSF56601">
    <property type="entry name" value="beta-lactamase/transpeptidase-like"/>
    <property type="match status" value="1"/>
</dbReference>
<gene>
    <name evidence="2" type="ORF">DP939_37280</name>
</gene>
<dbReference type="AlphaFoldDB" id="A0A366LNS8"/>
<protein>
    <recommendedName>
        <fullName evidence="1">Beta-lactamase-related domain-containing protein</fullName>
    </recommendedName>
</protein>
<name>A0A366LNS8_9ACTN</name>
<reference evidence="2 3" key="1">
    <citation type="submission" date="2018-06" db="EMBL/GenBank/DDBJ databases">
        <title>Sphaerisporangium craniellae sp. nov., isolated from a marine sponge in the South China Sea.</title>
        <authorList>
            <person name="Li L."/>
        </authorList>
    </citation>
    <scope>NUCLEOTIDE SEQUENCE [LARGE SCALE GENOMIC DNA]</scope>
    <source>
        <strain evidence="2 3">LHW63015</strain>
    </source>
</reference>
<feature type="domain" description="Beta-lactamase-related" evidence="1">
    <location>
        <begin position="12"/>
        <end position="341"/>
    </location>
</feature>
<dbReference type="Gene3D" id="3.40.710.10">
    <property type="entry name" value="DD-peptidase/beta-lactamase superfamily"/>
    <property type="match status" value="1"/>
</dbReference>
<organism evidence="2 3">
    <name type="scientific">Spongiactinospora rosea</name>
    <dbReference type="NCBI Taxonomy" id="2248750"/>
    <lineage>
        <taxon>Bacteria</taxon>
        <taxon>Bacillati</taxon>
        <taxon>Actinomycetota</taxon>
        <taxon>Actinomycetes</taxon>
        <taxon>Streptosporangiales</taxon>
        <taxon>Streptosporangiaceae</taxon>
        <taxon>Spongiactinospora</taxon>
    </lineage>
</organism>
<evidence type="ECO:0000313" key="2">
    <source>
        <dbReference type="EMBL" id="RBQ15059.1"/>
    </source>
</evidence>
<dbReference type="EMBL" id="QMEY01000026">
    <property type="protein sequence ID" value="RBQ15059.1"/>
    <property type="molecule type" value="Genomic_DNA"/>
</dbReference>
<dbReference type="Pfam" id="PF00144">
    <property type="entry name" value="Beta-lactamase"/>
    <property type="match status" value="1"/>
</dbReference>
<dbReference type="InterPro" id="IPR001466">
    <property type="entry name" value="Beta-lactam-related"/>
</dbReference>
<dbReference type="PANTHER" id="PTHR46825">
    <property type="entry name" value="D-ALANYL-D-ALANINE-CARBOXYPEPTIDASE/ENDOPEPTIDASE AMPH"/>
    <property type="match status" value="1"/>
</dbReference>
<proteinExistence type="predicted"/>
<keyword evidence="3" id="KW-1185">Reference proteome</keyword>
<dbReference type="PANTHER" id="PTHR46825:SF9">
    <property type="entry name" value="BETA-LACTAMASE-RELATED DOMAIN-CONTAINING PROTEIN"/>
    <property type="match status" value="1"/>
</dbReference>
<comment type="caution">
    <text evidence="2">The sequence shown here is derived from an EMBL/GenBank/DDBJ whole genome shotgun (WGS) entry which is preliminary data.</text>
</comment>